<accession>A0A1C2E4I0</accession>
<dbReference type="AlphaFoldDB" id="A0A1C2E4I0"/>
<sequence length="693" mass="77510">MDLTTFRQIVDRSPPAIMACQENLQHLYDYVGLEHGSSYTRSAVSNALYARIRDCFTSGHAEVWRACQSLRTDLIREHTLLNAPLDPYFEVLEHLRDAVRTDDNSRTTIEGDWDTAVRTAFDHVQIQSWGSENRRMTYAREFMVAEAARALRDAGYSILFEPGKLGFGPESETALVANIEQLVSSMGGVNVARRIFADISKDFDPEQQRYHIVRRISATGEGQPQVPWGYLLQLAAKHIQGRKPYITTDAHWHKLRAFAQAYAAVINVQPYAPTFYGTMDAVDLVPYLQEMALYDTLFRIPQMRPSDVVKIARGMLGWFDLSEPTKGGWSVNQVLEVIGYLLSPSLDARGPIFITETEIRRGCPDTPSNVVAKILDDVLSHPCTGANKNFSLPTDAPTSAQKSSGQDFFLRPLIRSSGRQFILLDRSVCAPACLEALLTQLRADMKDLDEKIGLSIEDFLKSEFTSHGICSKGGDYDSGGKHGECDLALETDETIIFAEIKKKPLTRKAKAGSDAHILLDLAGSLLAAQAQAGWHEVRLRKDGHLHLESKGAISCIDLNEREVERVAVTLLDFGSFQDRILLKQFLEGTLNATFTPSDANLKKGFQRINEALAEIREQLIELRSGGSDVRQPFFHCWFLSVPQLLVLLDNVTDSAGFRQALWSCRHVATGSSDLYFDLSYMKRLRKETTAPIN</sequence>
<organism evidence="1 2">
    <name type="scientific">Pseudomonas graminis</name>
    <dbReference type="NCBI Taxonomy" id="158627"/>
    <lineage>
        <taxon>Bacteria</taxon>
        <taxon>Pseudomonadati</taxon>
        <taxon>Pseudomonadota</taxon>
        <taxon>Gammaproteobacteria</taxon>
        <taxon>Pseudomonadales</taxon>
        <taxon>Pseudomonadaceae</taxon>
        <taxon>Pseudomonas</taxon>
    </lineage>
</organism>
<name>A0A1C2E4I0_9PSED</name>
<dbReference type="RefSeq" id="WP_065988396.1">
    <property type="nucleotide sequence ID" value="NZ_MDEN01000060.1"/>
</dbReference>
<evidence type="ECO:0000313" key="1">
    <source>
        <dbReference type="EMBL" id="OCX21920.1"/>
    </source>
</evidence>
<protein>
    <submittedName>
        <fullName evidence="1">Uncharacterized protein</fullName>
    </submittedName>
</protein>
<gene>
    <name evidence="1" type="ORF">BBI10_10170</name>
</gene>
<dbReference type="Proteomes" id="UP000095143">
    <property type="component" value="Unassembled WGS sequence"/>
</dbReference>
<dbReference type="EMBL" id="MDEN01000060">
    <property type="protein sequence ID" value="OCX21920.1"/>
    <property type="molecule type" value="Genomic_DNA"/>
</dbReference>
<dbReference type="OrthoDB" id="7058888at2"/>
<proteinExistence type="predicted"/>
<evidence type="ECO:0000313" key="2">
    <source>
        <dbReference type="Proteomes" id="UP000095143"/>
    </source>
</evidence>
<reference evidence="1 2" key="1">
    <citation type="submission" date="2016-08" db="EMBL/GenBank/DDBJ databases">
        <title>Whole genome sequence of Pseudomonas graminis strain UASWS1507, a potential biological control agent for agriculture.</title>
        <authorList>
            <person name="Crovadore J."/>
            <person name="Calmin G."/>
            <person name="Chablais R."/>
            <person name="Cochard B."/>
            <person name="Lefort F."/>
        </authorList>
    </citation>
    <scope>NUCLEOTIDE SEQUENCE [LARGE SCALE GENOMIC DNA]</scope>
    <source>
        <strain evidence="1 2">UASWS1507</strain>
    </source>
</reference>
<comment type="caution">
    <text evidence="1">The sequence shown here is derived from an EMBL/GenBank/DDBJ whole genome shotgun (WGS) entry which is preliminary data.</text>
</comment>